<sequence>MCWKKKPGYPSSDLLILNKQFMQTDAARCVDVDQTARDGRQRRPQHQKQLGQMSQPRHSQGRRKGAACRARAAGSEASHWQGHGVEQFAGERQAEADEVCFRQAGGFRYQRPQPVVERLSAHFGGEADEAAEAEASGLSASTSSLAASDSRAGLERVTSRQLLPSDGGGSTQRSELVADRRATCGTSNPAQRLAYKRRGVGRDDGTGGSTDAG</sequence>
<feature type="region of interest" description="Disordered" evidence="1">
    <location>
        <begin position="33"/>
        <end position="67"/>
    </location>
</feature>
<feature type="region of interest" description="Disordered" evidence="1">
    <location>
        <begin position="135"/>
        <end position="213"/>
    </location>
</feature>
<evidence type="ECO:0000313" key="2">
    <source>
        <dbReference type="EMBL" id="EMS55637.1"/>
    </source>
</evidence>
<accession>M7Z6N6</accession>
<feature type="compositionally biased region" description="Polar residues" evidence="1">
    <location>
        <begin position="47"/>
        <end position="58"/>
    </location>
</feature>
<protein>
    <submittedName>
        <fullName evidence="2">Uncharacterized protein</fullName>
    </submittedName>
</protein>
<feature type="compositionally biased region" description="Low complexity" evidence="1">
    <location>
        <begin position="135"/>
        <end position="150"/>
    </location>
</feature>
<proteinExistence type="predicted"/>
<dbReference type="EMBL" id="KD167979">
    <property type="protein sequence ID" value="EMS55637.1"/>
    <property type="molecule type" value="Genomic_DNA"/>
</dbReference>
<name>M7Z6N6_TRIUA</name>
<gene>
    <name evidence="2" type="ORF">TRIUR3_32503</name>
</gene>
<evidence type="ECO:0000256" key="1">
    <source>
        <dbReference type="SAM" id="MobiDB-lite"/>
    </source>
</evidence>
<dbReference type="AlphaFoldDB" id="M7Z6N6"/>
<organism evidence="2">
    <name type="scientific">Triticum urartu</name>
    <name type="common">Red wild einkorn</name>
    <name type="synonym">Crithodium urartu</name>
    <dbReference type="NCBI Taxonomy" id="4572"/>
    <lineage>
        <taxon>Eukaryota</taxon>
        <taxon>Viridiplantae</taxon>
        <taxon>Streptophyta</taxon>
        <taxon>Embryophyta</taxon>
        <taxon>Tracheophyta</taxon>
        <taxon>Spermatophyta</taxon>
        <taxon>Magnoliopsida</taxon>
        <taxon>Liliopsida</taxon>
        <taxon>Poales</taxon>
        <taxon>Poaceae</taxon>
        <taxon>BOP clade</taxon>
        <taxon>Pooideae</taxon>
        <taxon>Triticodae</taxon>
        <taxon>Triticeae</taxon>
        <taxon>Triticinae</taxon>
        <taxon>Triticum</taxon>
    </lineage>
</organism>
<reference evidence="2" key="1">
    <citation type="journal article" date="2013" name="Nature">
        <title>Draft genome of the wheat A-genome progenitor Triticum urartu.</title>
        <authorList>
            <person name="Ling H.Q."/>
            <person name="Zhao S."/>
            <person name="Liu D."/>
            <person name="Wang J."/>
            <person name="Sun H."/>
            <person name="Zhang C."/>
            <person name="Fan H."/>
            <person name="Li D."/>
            <person name="Dong L."/>
            <person name="Tao Y."/>
            <person name="Gao C."/>
            <person name="Wu H."/>
            <person name="Li Y."/>
            <person name="Cui Y."/>
            <person name="Guo X."/>
            <person name="Zheng S."/>
            <person name="Wang B."/>
            <person name="Yu K."/>
            <person name="Liang Q."/>
            <person name="Yang W."/>
            <person name="Lou X."/>
            <person name="Chen J."/>
            <person name="Feng M."/>
            <person name="Jian J."/>
            <person name="Zhang X."/>
            <person name="Luo G."/>
            <person name="Jiang Y."/>
            <person name="Liu J."/>
            <person name="Wang Z."/>
            <person name="Sha Y."/>
            <person name="Zhang B."/>
            <person name="Wu H."/>
            <person name="Tang D."/>
            <person name="Shen Q."/>
            <person name="Xue P."/>
            <person name="Zou S."/>
            <person name="Wang X."/>
            <person name="Liu X."/>
            <person name="Wang F."/>
            <person name="Yang Y."/>
            <person name="An X."/>
            <person name="Dong Z."/>
            <person name="Zhang K."/>
            <person name="Zhang X."/>
            <person name="Luo M.C."/>
            <person name="Dvorak J."/>
            <person name="Tong Y."/>
            <person name="Wang J."/>
            <person name="Yang H."/>
            <person name="Li Z."/>
            <person name="Wang D."/>
            <person name="Zhang A."/>
            <person name="Wang J."/>
        </authorList>
    </citation>
    <scope>NUCLEOTIDE SEQUENCE</scope>
</reference>